<gene>
    <name evidence="2" type="ORF">K466DRAFT_471450</name>
</gene>
<feature type="region of interest" description="Disordered" evidence="1">
    <location>
        <begin position="227"/>
        <end position="257"/>
    </location>
</feature>
<dbReference type="InParanoid" id="A0A5C3NUS9"/>
<dbReference type="Proteomes" id="UP000308197">
    <property type="component" value="Unassembled WGS sequence"/>
</dbReference>
<evidence type="ECO:0000313" key="3">
    <source>
        <dbReference type="Proteomes" id="UP000308197"/>
    </source>
</evidence>
<protein>
    <submittedName>
        <fullName evidence="2">Uncharacterized protein</fullName>
    </submittedName>
</protein>
<feature type="non-terminal residue" evidence="2">
    <location>
        <position position="579"/>
    </location>
</feature>
<proteinExistence type="predicted"/>
<evidence type="ECO:0000256" key="1">
    <source>
        <dbReference type="SAM" id="MobiDB-lite"/>
    </source>
</evidence>
<dbReference type="STRING" id="1314778.A0A5C3NUS9"/>
<reference evidence="2 3" key="1">
    <citation type="journal article" date="2019" name="Nat. Ecol. Evol.">
        <title>Megaphylogeny resolves global patterns of mushroom evolution.</title>
        <authorList>
            <person name="Varga T."/>
            <person name="Krizsan K."/>
            <person name="Foldi C."/>
            <person name="Dima B."/>
            <person name="Sanchez-Garcia M."/>
            <person name="Sanchez-Ramirez S."/>
            <person name="Szollosi G.J."/>
            <person name="Szarkandi J.G."/>
            <person name="Papp V."/>
            <person name="Albert L."/>
            <person name="Andreopoulos W."/>
            <person name="Angelini C."/>
            <person name="Antonin V."/>
            <person name="Barry K.W."/>
            <person name="Bougher N.L."/>
            <person name="Buchanan P."/>
            <person name="Buyck B."/>
            <person name="Bense V."/>
            <person name="Catcheside P."/>
            <person name="Chovatia M."/>
            <person name="Cooper J."/>
            <person name="Damon W."/>
            <person name="Desjardin D."/>
            <person name="Finy P."/>
            <person name="Geml J."/>
            <person name="Haridas S."/>
            <person name="Hughes K."/>
            <person name="Justo A."/>
            <person name="Karasinski D."/>
            <person name="Kautmanova I."/>
            <person name="Kiss B."/>
            <person name="Kocsube S."/>
            <person name="Kotiranta H."/>
            <person name="LaButti K.M."/>
            <person name="Lechner B.E."/>
            <person name="Liimatainen K."/>
            <person name="Lipzen A."/>
            <person name="Lukacs Z."/>
            <person name="Mihaltcheva S."/>
            <person name="Morgado L.N."/>
            <person name="Niskanen T."/>
            <person name="Noordeloos M.E."/>
            <person name="Ohm R.A."/>
            <person name="Ortiz-Santana B."/>
            <person name="Ovrebo C."/>
            <person name="Racz N."/>
            <person name="Riley R."/>
            <person name="Savchenko A."/>
            <person name="Shiryaev A."/>
            <person name="Soop K."/>
            <person name="Spirin V."/>
            <person name="Szebenyi C."/>
            <person name="Tomsovsky M."/>
            <person name="Tulloss R.E."/>
            <person name="Uehling J."/>
            <person name="Grigoriev I.V."/>
            <person name="Vagvolgyi C."/>
            <person name="Papp T."/>
            <person name="Martin F.M."/>
            <person name="Miettinen O."/>
            <person name="Hibbett D.S."/>
            <person name="Nagy L.G."/>
        </authorList>
    </citation>
    <scope>NUCLEOTIDE SEQUENCE [LARGE SCALE GENOMIC DNA]</scope>
    <source>
        <strain evidence="2 3">HHB13444</strain>
    </source>
</reference>
<feature type="compositionally biased region" description="Polar residues" evidence="1">
    <location>
        <begin position="349"/>
        <end position="359"/>
    </location>
</feature>
<dbReference type="AlphaFoldDB" id="A0A5C3NUS9"/>
<feature type="compositionally biased region" description="Basic and acidic residues" evidence="1">
    <location>
        <begin position="332"/>
        <end position="343"/>
    </location>
</feature>
<name>A0A5C3NUS9_9APHY</name>
<sequence>MGVLNDLHRRNKVREDNADIQARIKLARKWIFEDGVPLTSVWLKRTLDPMSLTPTRNAFSAKLHEEFGFNFYSMYVPDLMHEFELGVWKSTLAHLVRLLHAFGGDKIQRFNERYRMIPTFGRSTIRRFVNNMADLKKLAARDYEDSLQCSMSVFDGLPDNAQDNRIILDMLFTYGCWHALAKLRLHTDDTLDLLDTMTVQLGQSTRRFARTTCKKYDTYELPRESAARGRRTAALANKGKGKARASKNSTGTTRKRKSYSLKTYKYHSLWDYAAHIRRYGPSDNWTTQIGELEHRHVKRFYARTNKRGHAKQIARHVHLEGKIRKKAAIIEREREQQRERQSAREPVTLMSSRPQSSSHTRARKDLAPEEAVDPRQQFHIAESERDYDDISTWIARHRTDPAFDNFLPRLSDHIIARLKGDAFQGEELECSVADRSALRFVANRIYHHHRMRLNYTTYDMRRSQDVIDPASHPDIMTLSHEDDDENTPHGFKAKRHPRVGFVPHDDGIPFGFLDPTVVIRGSHIIPLPSFDHTPGLLPPSIARHGQNVYEKPEYHDQDYQYYMVNMFVDRDMLMRYLGG</sequence>
<accession>A0A5C3NUS9</accession>
<keyword evidence="3" id="KW-1185">Reference proteome</keyword>
<feature type="region of interest" description="Disordered" evidence="1">
    <location>
        <begin position="332"/>
        <end position="376"/>
    </location>
</feature>
<dbReference type="EMBL" id="ML211939">
    <property type="protein sequence ID" value="TFK79750.1"/>
    <property type="molecule type" value="Genomic_DNA"/>
</dbReference>
<organism evidence="2 3">
    <name type="scientific">Polyporus arcularius HHB13444</name>
    <dbReference type="NCBI Taxonomy" id="1314778"/>
    <lineage>
        <taxon>Eukaryota</taxon>
        <taxon>Fungi</taxon>
        <taxon>Dikarya</taxon>
        <taxon>Basidiomycota</taxon>
        <taxon>Agaricomycotina</taxon>
        <taxon>Agaricomycetes</taxon>
        <taxon>Polyporales</taxon>
        <taxon>Polyporaceae</taxon>
        <taxon>Polyporus</taxon>
    </lineage>
</organism>
<evidence type="ECO:0000313" key="2">
    <source>
        <dbReference type="EMBL" id="TFK79750.1"/>
    </source>
</evidence>